<dbReference type="Gene3D" id="1.10.630.10">
    <property type="entry name" value="Cytochrome P450"/>
    <property type="match status" value="1"/>
</dbReference>
<gene>
    <name evidence="10" type="ORF">M2A_2652</name>
</gene>
<keyword evidence="4 9" id="KW-0479">Metal-binding</keyword>
<organism evidence="10 11">
    <name type="scientific">Tepidicaulis marinus</name>
    <dbReference type="NCBI Taxonomy" id="1333998"/>
    <lineage>
        <taxon>Bacteria</taxon>
        <taxon>Pseudomonadati</taxon>
        <taxon>Pseudomonadota</taxon>
        <taxon>Alphaproteobacteria</taxon>
        <taxon>Hyphomicrobiales</taxon>
        <taxon>Parvibaculaceae</taxon>
        <taxon>Tepidicaulis</taxon>
    </lineage>
</organism>
<keyword evidence="5 9" id="KW-0560">Oxidoreductase</keyword>
<evidence type="ECO:0000256" key="8">
    <source>
        <dbReference type="ARBA" id="ARBA00043906"/>
    </source>
</evidence>
<evidence type="ECO:0000256" key="3">
    <source>
        <dbReference type="ARBA" id="ARBA00022617"/>
    </source>
</evidence>
<dbReference type="PROSITE" id="PS00086">
    <property type="entry name" value="CYTOCHROME_P450"/>
    <property type="match status" value="1"/>
</dbReference>
<dbReference type="FunFam" id="1.10.630.10:FF:000018">
    <property type="entry name" value="Cytochrome P450 monooxygenase"/>
    <property type="match status" value="1"/>
</dbReference>
<dbReference type="SUPFAM" id="SSF48264">
    <property type="entry name" value="Cytochrome P450"/>
    <property type="match status" value="1"/>
</dbReference>
<dbReference type="InterPro" id="IPR036396">
    <property type="entry name" value="Cyt_P450_sf"/>
</dbReference>
<keyword evidence="3 9" id="KW-0349">Heme</keyword>
<evidence type="ECO:0000256" key="2">
    <source>
        <dbReference type="ARBA" id="ARBA00010617"/>
    </source>
</evidence>
<dbReference type="Pfam" id="PF00067">
    <property type="entry name" value="p450"/>
    <property type="match status" value="1"/>
</dbReference>
<dbReference type="PANTHER" id="PTHR46696:SF6">
    <property type="entry name" value="P450, PUTATIVE (EUROFUNG)-RELATED"/>
    <property type="match status" value="1"/>
</dbReference>
<dbReference type="GO" id="GO:0016705">
    <property type="term" value="F:oxidoreductase activity, acting on paired donors, with incorporation or reduction of molecular oxygen"/>
    <property type="evidence" value="ECO:0007669"/>
    <property type="project" value="InterPro"/>
</dbReference>
<protein>
    <submittedName>
        <fullName evidence="10">Cytochrome P450</fullName>
    </submittedName>
</protein>
<dbReference type="PRINTS" id="PR00359">
    <property type="entry name" value="BP450"/>
</dbReference>
<keyword evidence="7 9" id="KW-0503">Monooxygenase</keyword>
<dbReference type="EMBL" id="BBIO01000015">
    <property type="protein sequence ID" value="GAK46153.1"/>
    <property type="molecule type" value="Genomic_DNA"/>
</dbReference>
<dbReference type="InterPro" id="IPR002397">
    <property type="entry name" value="Cyt_P450_B"/>
</dbReference>
<dbReference type="Proteomes" id="UP000028702">
    <property type="component" value="Unassembled WGS sequence"/>
</dbReference>
<comment type="caution">
    <text evidence="10">The sequence shown here is derived from an EMBL/GenBank/DDBJ whole genome shotgun (WGS) entry which is preliminary data.</text>
</comment>
<evidence type="ECO:0000256" key="4">
    <source>
        <dbReference type="ARBA" id="ARBA00022723"/>
    </source>
</evidence>
<evidence type="ECO:0000313" key="11">
    <source>
        <dbReference type="Proteomes" id="UP000028702"/>
    </source>
</evidence>
<dbReference type="eggNOG" id="COG2124">
    <property type="taxonomic scope" value="Bacteria"/>
</dbReference>
<evidence type="ECO:0000313" key="10">
    <source>
        <dbReference type="EMBL" id="GAK46153.1"/>
    </source>
</evidence>
<evidence type="ECO:0000256" key="7">
    <source>
        <dbReference type="ARBA" id="ARBA00023033"/>
    </source>
</evidence>
<evidence type="ECO:0000256" key="5">
    <source>
        <dbReference type="ARBA" id="ARBA00023002"/>
    </source>
</evidence>
<dbReference type="RefSeq" id="WP_045448435.1">
    <property type="nucleotide sequence ID" value="NZ_BBIO01000015.1"/>
</dbReference>
<comment type="cofactor">
    <cofactor evidence="1">
        <name>heme</name>
        <dbReference type="ChEBI" id="CHEBI:30413"/>
    </cofactor>
</comment>
<dbReference type="InterPro" id="IPR017972">
    <property type="entry name" value="Cyt_P450_CS"/>
</dbReference>
<reference evidence="10 11" key="1">
    <citation type="submission" date="2014-07" db="EMBL/GenBank/DDBJ databases">
        <title>Tepidicaulis marinum gen. nov., sp. nov., a novel marine bacterium denitrifying nitrate to nitrous oxide strictly under microaerobic conditions.</title>
        <authorList>
            <person name="Takeuchi M."/>
            <person name="Yamagishi T."/>
            <person name="Kamagata Y."/>
            <person name="Oshima K."/>
            <person name="Hattori M."/>
            <person name="Katayama T."/>
            <person name="Hanada S."/>
            <person name="Tamaki H."/>
            <person name="Marumo K."/>
            <person name="Maeda H."/>
            <person name="Nedachi M."/>
            <person name="Iwasaki W."/>
            <person name="Suwa Y."/>
            <person name="Sakata S."/>
        </authorList>
    </citation>
    <scope>NUCLEOTIDE SEQUENCE [LARGE SCALE GENOMIC DNA]</scope>
    <source>
        <strain evidence="10 11">MA2</strain>
    </source>
</reference>
<sequence>MENATSDPAALLAALPEGDTIAAPYGLYEKLRPHAPLYGYQDYPPGTVPDADEPVTAWVLLDYEHVAAAARDHRAFSSRDPLQEQSSAPTLMLVNHDNPDHDRLRAIVNLAFSRKRVEALEPDVARVVEKAVAELGAGEREMISTLAAHIPARVMVDLLGLPVEIVERFRGWATAFMLSADLSPEERAASNLELAGYFAGRVQSLHAKLEAGEEIPDSLISALLKADMEGERLSLDEVTRFCITLVVAGSETTSFLLGNLLYNLATMPELRARLAADESLITPFIEETLRHSGPPQRLFRIALKDTEIGGKQIKEGDWVALFFAAANHDPAMFEAPERFDISRPNLSKQLTFGVGIHHCLGSALARMEARALVSAMVNQMQDISLAGAPVPQRTSLLNHGFDGLTVKLTPKAAGKEKEKAHAS</sequence>
<evidence type="ECO:0000256" key="6">
    <source>
        <dbReference type="ARBA" id="ARBA00023004"/>
    </source>
</evidence>
<evidence type="ECO:0000256" key="9">
    <source>
        <dbReference type="RuleBase" id="RU000461"/>
    </source>
</evidence>
<evidence type="ECO:0000256" key="1">
    <source>
        <dbReference type="ARBA" id="ARBA00001971"/>
    </source>
</evidence>
<dbReference type="AlphaFoldDB" id="A0A081BDN5"/>
<dbReference type="InterPro" id="IPR001128">
    <property type="entry name" value="Cyt_P450"/>
</dbReference>
<accession>A0A081BDN5</accession>
<name>A0A081BDN5_9HYPH</name>
<keyword evidence="11" id="KW-1185">Reference proteome</keyword>
<comment type="similarity">
    <text evidence="2 9">Belongs to the cytochrome P450 family.</text>
</comment>
<proteinExistence type="inferred from homology"/>
<dbReference type="GO" id="GO:0004497">
    <property type="term" value="F:monooxygenase activity"/>
    <property type="evidence" value="ECO:0007669"/>
    <property type="project" value="UniProtKB-KW"/>
</dbReference>
<dbReference type="GO" id="GO:0020037">
    <property type="term" value="F:heme binding"/>
    <property type="evidence" value="ECO:0007669"/>
    <property type="project" value="InterPro"/>
</dbReference>
<dbReference type="STRING" id="1333998.M2A_2652"/>
<dbReference type="GO" id="GO:0005506">
    <property type="term" value="F:iron ion binding"/>
    <property type="evidence" value="ECO:0007669"/>
    <property type="project" value="InterPro"/>
</dbReference>
<dbReference type="PRINTS" id="PR00385">
    <property type="entry name" value="P450"/>
</dbReference>
<keyword evidence="6 9" id="KW-0408">Iron</keyword>
<comment type="function">
    <text evidence="8">Cytochromes P450 are a group of heme-thiolate monooxygenases. They oxidize a variety of structurally unrelated compounds, including steroids, fatty acids, and xenobiotics.</text>
</comment>
<dbReference type="PANTHER" id="PTHR46696">
    <property type="entry name" value="P450, PUTATIVE (EUROFUNG)-RELATED"/>
    <property type="match status" value="1"/>
</dbReference>